<dbReference type="SMART" id="SM00345">
    <property type="entry name" value="HTH_GNTR"/>
    <property type="match status" value="1"/>
</dbReference>
<protein>
    <submittedName>
        <fullName evidence="6">FCD domain-containing protein</fullName>
    </submittedName>
</protein>
<dbReference type="InterPro" id="IPR036390">
    <property type="entry name" value="WH_DNA-bd_sf"/>
</dbReference>
<dbReference type="Gene3D" id="1.10.10.10">
    <property type="entry name" value="Winged helix-like DNA-binding domain superfamily/Winged helix DNA-binding domain"/>
    <property type="match status" value="1"/>
</dbReference>
<dbReference type="EMBL" id="CP101989">
    <property type="protein sequence ID" value="UUI64560.1"/>
    <property type="molecule type" value="Genomic_DNA"/>
</dbReference>
<evidence type="ECO:0000313" key="7">
    <source>
        <dbReference type="Proteomes" id="UP001317322"/>
    </source>
</evidence>
<name>A0ABY5K3K8_9CELL</name>
<dbReference type="Pfam" id="PF07729">
    <property type="entry name" value="FCD"/>
    <property type="match status" value="1"/>
</dbReference>
<dbReference type="Pfam" id="PF00392">
    <property type="entry name" value="GntR"/>
    <property type="match status" value="1"/>
</dbReference>
<dbReference type="RefSeq" id="WP_227566081.1">
    <property type="nucleotide sequence ID" value="NZ_CP101989.1"/>
</dbReference>
<proteinExistence type="predicted"/>
<dbReference type="InterPro" id="IPR011711">
    <property type="entry name" value="GntR_C"/>
</dbReference>
<feature type="domain" description="HTH gntR-type" evidence="5">
    <location>
        <begin position="1"/>
        <end position="69"/>
    </location>
</feature>
<evidence type="ECO:0000256" key="3">
    <source>
        <dbReference type="ARBA" id="ARBA00023163"/>
    </source>
</evidence>
<evidence type="ECO:0000259" key="5">
    <source>
        <dbReference type="PROSITE" id="PS50949"/>
    </source>
</evidence>
<keyword evidence="7" id="KW-1185">Reference proteome</keyword>
<reference evidence="6 7" key="1">
    <citation type="submission" date="2022-07" db="EMBL/GenBank/DDBJ databases">
        <title>Novel species in genus cellulomonas.</title>
        <authorList>
            <person name="Ye L."/>
        </authorList>
    </citation>
    <scope>NUCLEOTIDE SEQUENCE [LARGE SCALE GENOMIC DNA]</scope>
    <source>
        <strain evidence="7">zg-Y908</strain>
    </source>
</reference>
<gene>
    <name evidence="6" type="ORF">NP075_15790</name>
</gene>
<dbReference type="InterPro" id="IPR000524">
    <property type="entry name" value="Tscrpt_reg_HTH_GntR"/>
</dbReference>
<keyword evidence="3" id="KW-0804">Transcription</keyword>
<keyword evidence="1" id="KW-0805">Transcription regulation</keyword>
<sequence length="244" mass="25610">MSRTQDVVEDVQRLILEGGLQPGDRLPAEKELAAELGVSRGSLREGVRALVVLGILEARHGDGTYVTDLDPATLLAPLAFLADLPGDHGPLHAVRATLETQAAGLAALHMTDGQVARARAALDETARALVAPLPDAGLLAAADLAFHRAVADGSGNAVLAALLDALAGGHARRRTWDELHELAGSRTFEDHEAVLAAITARDPDRARLRMAMHMVAVEDLLATTSTDGPAPRRRSAAREPAAAR</sequence>
<feature type="region of interest" description="Disordered" evidence="4">
    <location>
        <begin position="222"/>
        <end position="244"/>
    </location>
</feature>
<dbReference type="InterPro" id="IPR036388">
    <property type="entry name" value="WH-like_DNA-bd_sf"/>
</dbReference>
<dbReference type="SUPFAM" id="SSF46785">
    <property type="entry name" value="Winged helix' DNA-binding domain"/>
    <property type="match status" value="1"/>
</dbReference>
<dbReference type="SMART" id="SM00895">
    <property type="entry name" value="FCD"/>
    <property type="match status" value="1"/>
</dbReference>
<dbReference type="PANTHER" id="PTHR43537:SF5">
    <property type="entry name" value="UXU OPERON TRANSCRIPTIONAL REGULATOR"/>
    <property type="match status" value="1"/>
</dbReference>
<evidence type="ECO:0000256" key="2">
    <source>
        <dbReference type="ARBA" id="ARBA00023125"/>
    </source>
</evidence>
<evidence type="ECO:0000256" key="1">
    <source>
        <dbReference type="ARBA" id="ARBA00023015"/>
    </source>
</evidence>
<dbReference type="Proteomes" id="UP001317322">
    <property type="component" value="Chromosome"/>
</dbReference>
<accession>A0ABY5K3K8</accession>
<dbReference type="InterPro" id="IPR008920">
    <property type="entry name" value="TF_FadR/GntR_C"/>
</dbReference>
<dbReference type="PROSITE" id="PS50949">
    <property type="entry name" value="HTH_GNTR"/>
    <property type="match status" value="1"/>
</dbReference>
<dbReference type="Gene3D" id="1.20.120.530">
    <property type="entry name" value="GntR ligand-binding domain-like"/>
    <property type="match status" value="1"/>
</dbReference>
<dbReference type="PRINTS" id="PR00035">
    <property type="entry name" value="HTHGNTR"/>
</dbReference>
<dbReference type="PANTHER" id="PTHR43537">
    <property type="entry name" value="TRANSCRIPTIONAL REGULATOR, GNTR FAMILY"/>
    <property type="match status" value="1"/>
</dbReference>
<organism evidence="6 7">
    <name type="scientific">Cellulomonas wangsupingiae</name>
    <dbReference type="NCBI Taxonomy" id="2968085"/>
    <lineage>
        <taxon>Bacteria</taxon>
        <taxon>Bacillati</taxon>
        <taxon>Actinomycetota</taxon>
        <taxon>Actinomycetes</taxon>
        <taxon>Micrococcales</taxon>
        <taxon>Cellulomonadaceae</taxon>
        <taxon>Cellulomonas</taxon>
    </lineage>
</organism>
<evidence type="ECO:0000256" key="4">
    <source>
        <dbReference type="SAM" id="MobiDB-lite"/>
    </source>
</evidence>
<keyword evidence="2" id="KW-0238">DNA-binding</keyword>
<dbReference type="CDD" id="cd07377">
    <property type="entry name" value="WHTH_GntR"/>
    <property type="match status" value="1"/>
</dbReference>
<evidence type="ECO:0000313" key="6">
    <source>
        <dbReference type="EMBL" id="UUI64560.1"/>
    </source>
</evidence>
<dbReference type="SUPFAM" id="SSF48008">
    <property type="entry name" value="GntR ligand-binding domain-like"/>
    <property type="match status" value="1"/>
</dbReference>